<feature type="region of interest" description="Disordered" evidence="2">
    <location>
        <begin position="731"/>
        <end position="763"/>
    </location>
</feature>
<gene>
    <name evidence="3" type="ORF">BD289DRAFT_459962</name>
</gene>
<dbReference type="FunCoup" id="A0A2T3ACE2">
    <property type="interactions" value="89"/>
</dbReference>
<dbReference type="PANTHER" id="PTHR13520">
    <property type="entry name" value="RAD50-INTERACTING PROTEIN 1 RINT-1"/>
    <property type="match status" value="1"/>
</dbReference>
<protein>
    <submittedName>
        <fullName evidence="3">RINT-1 family protein</fullName>
    </submittedName>
</protein>
<keyword evidence="1" id="KW-0175">Coiled coil</keyword>
<proteinExistence type="predicted"/>
<evidence type="ECO:0000256" key="2">
    <source>
        <dbReference type="SAM" id="MobiDB-lite"/>
    </source>
</evidence>
<feature type="coiled-coil region" evidence="1">
    <location>
        <begin position="10"/>
        <end position="69"/>
    </location>
</feature>
<dbReference type="InterPro" id="IPR042044">
    <property type="entry name" value="EXOC6PINT-1/Sec15/Tip20_C_dom2"/>
</dbReference>
<dbReference type="PANTHER" id="PTHR13520:SF0">
    <property type="entry name" value="RAD50-INTERACTING PROTEIN 1"/>
    <property type="match status" value="1"/>
</dbReference>
<evidence type="ECO:0000256" key="1">
    <source>
        <dbReference type="SAM" id="Coils"/>
    </source>
</evidence>
<dbReference type="Proteomes" id="UP000241462">
    <property type="component" value="Unassembled WGS sequence"/>
</dbReference>
<dbReference type="OrthoDB" id="2189254at2759"/>
<dbReference type="EMBL" id="KZ678414">
    <property type="protein sequence ID" value="PSR90900.1"/>
    <property type="molecule type" value="Genomic_DNA"/>
</dbReference>
<dbReference type="Gene3D" id="1.20.58.670">
    <property type="entry name" value="Dsl1p vesicle tethering complex, Tip20p subunit, domain D"/>
    <property type="match status" value="1"/>
</dbReference>
<evidence type="ECO:0000313" key="3">
    <source>
        <dbReference type="EMBL" id="PSR90900.1"/>
    </source>
</evidence>
<sequence>MRLDDYLDDKLQYAADLDNLDDLLASVEEQRLQLQSQLDDASKSLQSARQSADERQASLQQQIDDFQALQQDIDLRLQIVAASDAPDEAIQRLEAPMRRLAKVDLAHKYLVLLQDVEDLRIEARSHLPKSPKAALEPYTKLKRLAAYLQELQVEADGAAVHLVTHVAAIADSLWEEMKKTMWTEMDGILAKKGWPKKVDPQSEVDDEWREGFEKSIDLQVPEILYSTQVITLLPMEVMAQNWVKEFRYHFMSDKETSNPRNIGSQCFPWVLTQLEEWDDFLRDNFGYILATRFADTAVADKMVYMDPTCALITSLLPVLREKVQHAMDVALQDPAFLSSLMGQLMTFDDDLRKRFNYDGGDVEKGWGGITSEVLDKHFDIWLKAERTFALERYQVIMSNPEARQIDYDYSGPGKTKPTYGAIRMIDLLRSVTSQYDRVKRFSHQLRFLIDIQLAILDQYHHRLRDGLDAYNASTSLAFKAISGASKEDLAALEGTGAFETLCKVFGSSDHVVSALKEWSNEEIFVEMWERLQARARGGEDQANLAGGMSHEQVKDRTSQSMGLTGDGGILFDETIKAYIARRQQAEDWLVAAVQDSHAKAFRPYIQRVQWTTISEDGGPIDPYALAITAELDEPLRILKRNLDFLSHALSTAVLRRLLRRVLASLQDNLYENVLAANRFTTLGAAQFLRDVHAVLSLVDRYVPDASAAMAFLADAVRLLNLPVDIGGSGDEFAGWDMEDEEDGEGGEKDGGDEAGEVAGEKRGELSLKRVSDRIFVDNTEARKVLEELGLEMLEPQHARRIVQNRVENSD</sequence>
<accession>A0A2T3ACE2</accession>
<dbReference type="InterPro" id="IPR007528">
    <property type="entry name" value="RINT1_Tip20"/>
</dbReference>
<dbReference type="GO" id="GO:0060628">
    <property type="term" value="P:regulation of ER to Golgi vesicle-mediated transport"/>
    <property type="evidence" value="ECO:0007669"/>
    <property type="project" value="TreeGrafter"/>
</dbReference>
<dbReference type="PROSITE" id="PS51386">
    <property type="entry name" value="RINT1_TIP20"/>
    <property type="match status" value="1"/>
</dbReference>
<dbReference type="InParanoid" id="A0A2T3ACE2"/>
<evidence type="ECO:0000313" key="4">
    <source>
        <dbReference type="Proteomes" id="UP000241462"/>
    </source>
</evidence>
<dbReference type="Pfam" id="PF04437">
    <property type="entry name" value="RINT1_TIP1"/>
    <property type="match status" value="1"/>
</dbReference>
<name>A0A2T3ACE2_9PEZI</name>
<dbReference type="GO" id="GO:0070939">
    <property type="term" value="C:Dsl1/NZR complex"/>
    <property type="evidence" value="ECO:0007669"/>
    <property type="project" value="InterPro"/>
</dbReference>
<organism evidence="3 4">
    <name type="scientific">Coniella lustricola</name>
    <dbReference type="NCBI Taxonomy" id="2025994"/>
    <lineage>
        <taxon>Eukaryota</taxon>
        <taxon>Fungi</taxon>
        <taxon>Dikarya</taxon>
        <taxon>Ascomycota</taxon>
        <taxon>Pezizomycotina</taxon>
        <taxon>Sordariomycetes</taxon>
        <taxon>Sordariomycetidae</taxon>
        <taxon>Diaporthales</taxon>
        <taxon>Schizoparmaceae</taxon>
        <taxon>Coniella</taxon>
    </lineage>
</organism>
<dbReference type="STRING" id="2025994.A0A2T3ACE2"/>
<keyword evidence="4" id="KW-1185">Reference proteome</keyword>
<dbReference type="GO" id="GO:0006890">
    <property type="term" value="P:retrograde vesicle-mediated transport, Golgi to endoplasmic reticulum"/>
    <property type="evidence" value="ECO:0007669"/>
    <property type="project" value="InterPro"/>
</dbReference>
<dbReference type="AlphaFoldDB" id="A0A2T3ACE2"/>
<dbReference type="GO" id="GO:0006888">
    <property type="term" value="P:endoplasmic reticulum to Golgi vesicle-mediated transport"/>
    <property type="evidence" value="ECO:0007669"/>
    <property type="project" value="InterPro"/>
</dbReference>
<reference evidence="3 4" key="1">
    <citation type="journal article" date="2018" name="Mycol. Prog.">
        <title>Coniella lustricola, a new species from submerged detritus.</title>
        <authorList>
            <person name="Raudabaugh D.B."/>
            <person name="Iturriaga T."/>
            <person name="Carver A."/>
            <person name="Mondo S."/>
            <person name="Pangilinan J."/>
            <person name="Lipzen A."/>
            <person name="He G."/>
            <person name="Amirebrahimi M."/>
            <person name="Grigoriev I.V."/>
            <person name="Miller A.N."/>
        </authorList>
    </citation>
    <scope>NUCLEOTIDE SEQUENCE [LARGE SCALE GENOMIC DNA]</scope>
    <source>
        <strain evidence="3 4">B22-T-1</strain>
    </source>
</reference>